<dbReference type="AlphaFoldDB" id="A0A370N5P4"/>
<dbReference type="FunFam" id="3.40.50.300:FF:000527">
    <property type="entry name" value="Tyrosine-protein kinase etk"/>
    <property type="match status" value="1"/>
</dbReference>
<evidence type="ECO:0000256" key="12">
    <source>
        <dbReference type="ARBA" id="ARBA00023137"/>
    </source>
</evidence>
<evidence type="ECO:0000256" key="13">
    <source>
        <dbReference type="ARBA" id="ARBA00023169"/>
    </source>
</evidence>
<dbReference type="Pfam" id="PF23607">
    <property type="entry name" value="WZC_N"/>
    <property type="match status" value="1"/>
</dbReference>
<dbReference type="Gene3D" id="3.40.50.300">
    <property type="entry name" value="P-loop containing nucleotide triphosphate hydrolases"/>
    <property type="match status" value="1"/>
</dbReference>
<evidence type="ECO:0000259" key="21">
    <source>
        <dbReference type="Pfam" id="PF13614"/>
    </source>
</evidence>
<dbReference type="InterPro" id="IPR005702">
    <property type="entry name" value="Wzc-like_C"/>
</dbReference>
<keyword evidence="3" id="KW-1003">Cell membrane</keyword>
<evidence type="ECO:0000256" key="6">
    <source>
        <dbReference type="ARBA" id="ARBA00022692"/>
    </source>
</evidence>
<keyword evidence="7" id="KW-0547">Nucleotide-binding</keyword>
<sequence>MATINQNRFIDSPIGDEIHLSEYLAVIVESWKLIVAIAATVLIVGTLYAFLARPVYRADAMIQVEDSANSAKDALGQLASIFDTKQTADAEIELIRSRLVVGQTVGSLHLDISAQPRYFPLIGAVLARHAGGNELAPALFGMERFAWGGEKIEVSLFNVPRESYDVRYTLVARGDDKFDLVDPDGDVVLHGRVGERVRGMESAGSVELQVARLEARPGTQFIVTRASTLITINQLQDALVIAEKTKQSGVIGVSLDGADSKRTAEIINTIATTYVQQNIDRKSAEAEHTLTFLDQQLPQLRKQLDQAEDRYNAFRNKKGTVDLTEESRLLLQQIVDSKTKLVDLEQQRIEMAQRFTPSHPGVVALAAQIASLEAQQEQLNKRVSTLPDTEQSALRLLRDVRVNTELYTNLLDSAQQLRIVKAGQVGNVRVVDYAVAGESPVKPKRPLVIVLAAVLGLVAGTVAAFVKSALFGGVENSEEIELALGLPVYAAVPHSETQVRLRQGMRRGRGGHHVLASIASHDVAIEGIRSLRTALQFGLLDAVNNVIVITGPRPEVGKSFMSVNLAAVLASGGKRVLLIDADMRRGDVHSYFGVSRQPGLSDVIAGSDVESAVLREVLPGMDLLPKGSLPPNPAELLISERFKTMLENLSSRYDIVIVDTPPLLAVTDAALIGKHAGATLMVVRHGRHPMPEILESANRLRNVGVTLKGVLFTDVPQRRLGYGTYYYGYESSAE</sequence>
<feature type="transmembrane region" description="Helical" evidence="19">
    <location>
        <begin position="31"/>
        <end position="51"/>
    </location>
</feature>
<keyword evidence="24" id="KW-1185">Reference proteome</keyword>
<dbReference type="EMBL" id="QHKS01000013">
    <property type="protein sequence ID" value="RDK00798.1"/>
    <property type="molecule type" value="Genomic_DNA"/>
</dbReference>
<evidence type="ECO:0000256" key="9">
    <source>
        <dbReference type="ARBA" id="ARBA00022840"/>
    </source>
</evidence>
<evidence type="ECO:0000256" key="11">
    <source>
        <dbReference type="ARBA" id="ARBA00023136"/>
    </source>
</evidence>
<evidence type="ECO:0000259" key="22">
    <source>
        <dbReference type="Pfam" id="PF13807"/>
    </source>
</evidence>
<name>A0A370N5P4_9BURK</name>
<comment type="subcellular location">
    <subcellularLocation>
        <location evidence="1">Cell inner membrane</location>
        <topology evidence="1">Multi-pass membrane protein</topology>
    </subcellularLocation>
</comment>
<dbReference type="GO" id="GO:0042802">
    <property type="term" value="F:identical protein binding"/>
    <property type="evidence" value="ECO:0007669"/>
    <property type="project" value="UniProtKB-ARBA"/>
</dbReference>
<dbReference type="Pfam" id="PF02706">
    <property type="entry name" value="Wzz"/>
    <property type="match status" value="1"/>
</dbReference>
<dbReference type="GO" id="GO:0000271">
    <property type="term" value="P:polysaccharide biosynthetic process"/>
    <property type="evidence" value="ECO:0007669"/>
    <property type="project" value="UniProtKB-KW"/>
</dbReference>
<evidence type="ECO:0000256" key="2">
    <source>
        <dbReference type="ARBA" id="ARBA00008883"/>
    </source>
</evidence>
<evidence type="ECO:0000256" key="10">
    <source>
        <dbReference type="ARBA" id="ARBA00022989"/>
    </source>
</evidence>
<evidence type="ECO:0000256" key="19">
    <source>
        <dbReference type="SAM" id="Phobius"/>
    </source>
</evidence>
<feature type="domain" description="Polysaccharide chain length determinant N-terminal" evidence="20">
    <location>
        <begin position="16"/>
        <end position="105"/>
    </location>
</feature>
<evidence type="ECO:0000256" key="14">
    <source>
        <dbReference type="ARBA" id="ARBA00053015"/>
    </source>
</evidence>
<dbReference type="PANTHER" id="PTHR32309:SF32">
    <property type="entry name" value="TYROSINE-PROTEIN KINASE ETK-RELATED"/>
    <property type="match status" value="1"/>
</dbReference>
<evidence type="ECO:0000256" key="7">
    <source>
        <dbReference type="ARBA" id="ARBA00022741"/>
    </source>
</evidence>
<dbReference type="InterPro" id="IPR005700">
    <property type="entry name" value="EPS_ExoP-like"/>
</dbReference>
<dbReference type="InterPro" id="IPR025669">
    <property type="entry name" value="AAA_dom"/>
</dbReference>
<dbReference type="NCBIfam" id="TIGR01005">
    <property type="entry name" value="eps_transp_fam"/>
    <property type="match status" value="1"/>
</dbReference>
<dbReference type="Pfam" id="PF13807">
    <property type="entry name" value="GNVR"/>
    <property type="match status" value="1"/>
</dbReference>
<evidence type="ECO:0000259" key="20">
    <source>
        <dbReference type="Pfam" id="PF02706"/>
    </source>
</evidence>
<keyword evidence="18" id="KW-0175">Coiled coil</keyword>
<keyword evidence="4" id="KW-0997">Cell inner membrane</keyword>
<dbReference type="InterPro" id="IPR003856">
    <property type="entry name" value="LPS_length_determ_N"/>
</dbReference>
<dbReference type="InterPro" id="IPR027417">
    <property type="entry name" value="P-loop_NTPase"/>
</dbReference>
<keyword evidence="8 23" id="KW-0418">Kinase</keyword>
<feature type="domain" description="AAA" evidence="21">
    <location>
        <begin position="546"/>
        <end position="669"/>
    </location>
</feature>
<reference evidence="24" key="1">
    <citation type="submission" date="2018-05" db="EMBL/GenBank/DDBJ databases">
        <authorList>
            <person name="Feng T."/>
        </authorList>
    </citation>
    <scope>NUCLEOTIDE SEQUENCE [LARGE SCALE GENOMIC DNA]</scope>
    <source>
        <strain evidence="24">S27</strain>
    </source>
</reference>
<proteinExistence type="inferred from homology"/>
<accession>A0A370N5P4</accession>
<dbReference type="OrthoDB" id="9808257at2"/>
<evidence type="ECO:0000256" key="18">
    <source>
        <dbReference type="SAM" id="Coils"/>
    </source>
</evidence>
<comment type="function">
    <text evidence="15">Probably involved in polymerization and/or export of exopolysaccharide EPS I which functions as a virulence factor. May be involved in an ATP-dependent process in the pathway for EPS I production, possibly export of the trimeric repeat units across the inner membrane or their polymerization.</text>
</comment>
<evidence type="ECO:0000256" key="5">
    <source>
        <dbReference type="ARBA" id="ARBA00022679"/>
    </source>
</evidence>
<evidence type="ECO:0000256" key="17">
    <source>
        <dbReference type="ARBA" id="ARBA00081049"/>
    </source>
</evidence>
<dbReference type="NCBIfam" id="TIGR01007">
    <property type="entry name" value="eps_fam"/>
    <property type="match status" value="1"/>
</dbReference>
<dbReference type="Pfam" id="PF13614">
    <property type="entry name" value="AAA_31"/>
    <property type="match status" value="1"/>
</dbReference>
<dbReference type="Proteomes" id="UP000254875">
    <property type="component" value="Unassembled WGS sequence"/>
</dbReference>
<dbReference type="RefSeq" id="WP_115103330.1">
    <property type="nucleotide sequence ID" value="NZ_QHKS01000013.1"/>
</dbReference>
<comment type="catalytic activity">
    <reaction evidence="14">
        <text>L-tyrosyl-[protein] + ATP = O-phospho-L-tyrosyl-[protein] + ADP + H(+)</text>
        <dbReference type="Rhea" id="RHEA:10596"/>
        <dbReference type="Rhea" id="RHEA-COMP:10136"/>
        <dbReference type="Rhea" id="RHEA-COMP:20101"/>
        <dbReference type="ChEBI" id="CHEBI:15378"/>
        <dbReference type="ChEBI" id="CHEBI:30616"/>
        <dbReference type="ChEBI" id="CHEBI:46858"/>
        <dbReference type="ChEBI" id="CHEBI:61978"/>
        <dbReference type="ChEBI" id="CHEBI:456216"/>
    </reaction>
</comment>
<evidence type="ECO:0000256" key="4">
    <source>
        <dbReference type="ARBA" id="ARBA00022519"/>
    </source>
</evidence>
<dbReference type="GO" id="GO:0004713">
    <property type="term" value="F:protein tyrosine kinase activity"/>
    <property type="evidence" value="ECO:0007669"/>
    <property type="project" value="UniProtKB-KW"/>
</dbReference>
<evidence type="ECO:0000256" key="3">
    <source>
        <dbReference type="ARBA" id="ARBA00022475"/>
    </source>
</evidence>
<evidence type="ECO:0000313" key="24">
    <source>
        <dbReference type="Proteomes" id="UP000254875"/>
    </source>
</evidence>
<evidence type="ECO:0000256" key="8">
    <source>
        <dbReference type="ARBA" id="ARBA00022777"/>
    </source>
</evidence>
<keyword evidence="13" id="KW-0270">Exopolysaccharide synthesis</keyword>
<comment type="similarity">
    <text evidence="2">Belongs to the etk/wzc family.</text>
</comment>
<dbReference type="PANTHER" id="PTHR32309">
    <property type="entry name" value="TYROSINE-PROTEIN KINASE"/>
    <property type="match status" value="1"/>
</dbReference>
<gene>
    <name evidence="23" type="ORF">DLM46_20830</name>
</gene>
<evidence type="ECO:0000256" key="15">
    <source>
        <dbReference type="ARBA" id="ARBA00054296"/>
    </source>
</evidence>
<keyword evidence="11 19" id="KW-0472">Membrane</keyword>
<feature type="coiled-coil region" evidence="18">
    <location>
        <begin position="290"/>
        <end position="317"/>
    </location>
</feature>
<feature type="domain" description="Tyrosine-protein kinase G-rich" evidence="22">
    <location>
        <begin position="388"/>
        <end position="469"/>
    </location>
</feature>
<dbReference type="SUPFAM" id="SSF52540">
    <property type="entry name" value="P-loop containing nucleoside triphosphate hydrolases"/>
    <property type="match status" value="1"/>
</dbReference>
<keyword evidence="10 19" id="KW-1133">Transmembrane helix</keyword>
<comment type="caution">
    <text evidence="23">The sequence shown here is derived from an EMBL/GenBank/DDBJ whole genome shotgun (WGS) entry which is preliminary data.</text>
</comment>
<keyword evidence="5" id="KW-0808">Transferase</keyword>
<dbReference type="InterPro" id="IPR050445">
    <property type="entry name" value="Bact_polysacc_biosynth/exp"/>
</dbReference>
<keyword evidence="9" id="KW-0067">ATP-binding</keyword>
<keyword evidence="12" id="KW-0829">Tyrosine-protein kinase</keyword>
<dbReference type="CDD" id="cd05387">
    <property type="entry name" value="BY-kinase"/>
    <property type="match status" value="1"/>
</dbReference>
<evidence type="ECO:0000256" key="16">
    <source>
        <dbReference type="ARBA" id="ARBA00067833"/>
    </source>
</evidence>
<dbReference type="GO" id="GO:0005886">
    <property type="term" value="C:plasma membrane"/>
    <property type="evidence" value="ECO:0007669"/>
    <property type="project" value="UniProtKB-SubCell"/>
</dbReference>
<dbReference type="GO" id="GO:0005524">
    <property type="term" value="F:ATP binding"/>
    <property type="evidence" value="ECO:0007669"/>
    <property type="project" value="UniProtKB-KW"/>
</dbReference>
<evidence type="ECO:0000256" key="1">
    <source>
        <dbReference type="ARBA" id="ARBA00004429"/>
    </source>
</evidence>
<dbReference type="InterPro" id="IPR032807">
    <property type="entry name" value="GNVR"/>
</dbReference>
<evidence type="ECO:0000313" key="23">
    <source>
        <dbReference type="EMBL" id="RDK00798.1"/>
    </source>
</evidence>
<keyword evidence="6 19" id="KW-0812">Transmembrane</keyword>
<protein>
    <recommendedName>
        <fullName evidence="16">Putative tyrosine-protein kinase EpsB</fullName>
    </recommendedName>
    <alternativeName>
        <fullName evidence="17">EPS I polysaccharide export protein EpsB</fullName>
    </alternativeName>
</protein>
<organism evidence="23 24">
    <name type="scientific">Paraburkholderia lacunae</name>
    <dbReference type="NCBI Taxonomy" id="2211104"/>
    <lineage>
        <taxon>Bacteria</taxon>
        <taxon>Pseudomonadati</taxon>
        <taxon>Pseudomonadota</taxon>
        <taxon>Betaproteobacteria</taxon>
        <taxon>Burkholderiales</taxon>
        <taxon>Burkholderiaceae</taxon>
        <taxon>Paraburkholderia</taxon>
    </lineage>
</organism>